<dbReference type="PROSITE" id="PS51257">
    <property type="entry name" value="PROKAR_LIPOPROTEIN"/>
    <property type="match status" value="1"/>
</dbReference>
<sequence length="418" mass="47674">MKIAILGSGIAGLSACWYLSKEHDVILIERHSLPGMDAHGTDVSLKDGVFRFDVPFRAFKQNYYPCLIEMYNEAGIEFRPVDYSFSLSERDGTTYFQFATIGIGGNFYPFVSPVCFKNGESRKIFSDTIRFYSESAKQLESLHGEQLTISGFLQRFGYSKEFENKYLIPMFATINTCTIQSAKNYPAEAVIRYHSNGLKFLRFLTASHGTKDITEKLSIGAKELRLKTNPRKIEQNGKKVFVSFDDGKEEFDRVIIATPANQAISLLPEEMASEKELLSAFHYEESEILMHTDPSFMPNKKRHWAPLCFTLSPETDKPSATIRLNKVLPEIGKAEIFQTWNPLEEPKRGTLISRSRFERPIIDLKNQKTVEKLKALQEQPGRKIWFCGSYARYGIPLLEAGVSTSLDVKRWVENSEPF</sequence>
<name>A0A828XRB6_9LEPT</name>
<dbReference type="InterPro" id="IPR050464">
    <property type="entry name" value="Zeta_carotene_desat/Oxidored"/>
</dbReference>
<keyword evidence="2" id="KW-1185">Reference proteome</keyword>
<dbReference type="RefSeq" id="WP_004752926.1">
    <property type="nucleotide sequence ID" value="NZ_AKWH02000082.1"/>
</dbReference>
<dbReference type="EMBL" id="AKWH02000082">
    <property type="protein sequence ID" value="EKO49561.1"/>
    <property type="molecule type" value="Genomic_DNA"/>
</dbReference>
<accession>A0A828XRB6</accession>
<dbReference type="Pfam" id="PF13450">
    <property type="entry name" value="NAD_binding_8"/>
    <property type="match status" value="1"/>
</dbReference>
<comment type="caution">
    <text evidence="1">The sequence shown here is derived from an EMBL/GenBank/DDBJ whole genome shotgun (WGS) entry which is preliminary data.</text>
</comment>
<dbReference type="Gene3D" id="3.50.50.60">
    <property type="entry name" value="FAD/NAD(P)-binding domain"/>
    <property type="match status" value="2"/>
</dbReference>
<dbReference type="PANTHER" id="PTHR42923">
    <property type="entry name" value="PROTOPORPHYRINOGEN OXIDASE"/>
    <property type="match status" value="1"/>
</dbReference>
<dbReference type="Proteomes" id="UP000006339">
    <property type="component" value="Unassembled WGS sequence"/>
</dbReference>
<organism evidence="1 2">
    <name type="scientific">Leptospira kirschneri str. 200802841</name>
    <dbReference type="NCBI Taxonomy" id="1193047"/>
    <lineage>
        <taxon>Bacteria</taxon>
        <taxon>Pseudomonadati</taxon>
        <taxon>Spirochaetota</taxon>
        <taxon>Spirochaetia</taxon>
        <taxon>Leptospirales</taxon>
        <taxon>Leptospiraceae</taxon>
        <taxon>Leptospira</taxon>
    </lineage>
</organism>
<evidence type="ECO:0000313" key="2">
    <source>
        <dbReference type="Proteomes" id="UP000006339"/>
    </source>
</evidence>
<proteinExistence type="predicted"/>
<dbReference type="InterPro" id="IPR036188">
    <property type="entry name" value="FAD/NAD-bd_sf"/>
</dbReference>
<reference evidence="1" key="1">
    <citation type="submission" date="2012-10" db="EMBL/GenBank/DDBJ databases">
        <authorList>
            <person name="Harkins D.M."/>
            <person name="Durkin A.S."/>
            <person name="Brinkac L.M."/>
            <person name="Selengut J.D."/>
            <person name="Sanka R."/>
            <person name="DePew J."/>
            <person name="Purushe J."/>
            <person name="Picardeau M."/>
            <person name="Werts C."/>
            <person name="Goarant C."/>
            <person name="Vinetz J.M."/>
            <person name="Sutton G.G."/>
            <person name="Nelson W.C."/>
            <person name="Fouts D.E."/>
        </authorList>
    </citation>
    <scope>NUCLEOTIDE SEQUENCE [LARGE SCALE GENOMIC DNA]</scope>
    <source>
        <strain evidence="1">200802841</strain>
    </source>
</reference>
<dbReference type="Gene3D" id="3.90.660.20">
    <property type="entry name" value="Protoporphyrinogen oxidase, mitochondrial, domain 2"/>
    <property type="match status" value="1"/>
</dbReference>
<dbReference type="GO" id="GO:0016491">
    <property type="term" value="F:oxidoreductase activity"/>
    <property type="evidence" value="ECO:0007669"/>
    <property type="project" value="TreeGrafter"/>
</dbReference>
<evidence type="ECO:0000313" key="1">
    <source>
        <dbReference type="EMBL" id="EKO49561.1"/>
    </source>
</evidence>
<dbReference type="AlphaFoldDB" id="A0A828XRB6"/>
<gene>
    <name evidence="1" type="ORF">LEP1GSC131_0188</name>
</gene>
<protein>
    <submittedName>
        <fullName evidence="1">NAD(P)-binding Rossmann-like domain protein</fullName>
    </submittedName>
</protein>
<dbReference type="GeneID" id="34315675"/>
<dbReference type="SUPFAM" id="SSF51905">
    <property type="entry name" value="FAD/NAD(P)-binding domain"/>
    <property type="match status" value="1"/>
</dbReference>
<dbReference type="PANTHER" id="PTHR42923:SF17">
    <property type="entry name" value="AMINE OXIDASE DOMAIN-CONTAINING PROTEIN"/>
    <property type="match status" value="1"/>
</dbReference>